<evidence type="ECO:0000313" key="2">
    <source>
        <dbReference type="Proteomes" id="UP000783390"/>
    </source>
</evidence>
<proteinExistence type="predicted"/>
<dbReference type="Pfam" id="PF01263">
    <property type="entry name" value="Aldose_epim"/>
    <property type="match status" value="1"/>
</dbReference>
<keyword evidence="2" id="KW-1185">Reference proteome</keyword>
<dbReference type="Proteomes" id="UP000783390">
    <property type="component" value="Unassembled WGS sequence"/>
</dbReference>
<dbReference type="RefSeq" id="WP_209797353.1">
    <property type="nucleotide sequence ID" value="NZ_JAGGJZ010000006.1"/>
</dbReference>
<dbReference type="Gene3D" id="2.70.98.10">
    <property type="match status" value="1"/>
</dbReference>
<accession>A0ABS4F2F6</accession>
<dbReference type="InterPro" id="IPR011013">
    <property type="entry name" value="Gal_mutarotase_sf_dom"/>
</dbReference>
<dbReference type="InterPro" id="IPR008183">
    <property type="entry name" value="Aldose_1/G6P_1-epimerase"/>
</dbReference>
<sequence>MLHTLENSTIKIKASTCGGELHNLILKENEIEYLWNRDPKYWKYSSPILFPIVGKVTNSKIIVDGKSYEIPPHGIGRISDYEVAEKTEDSITFELKYSNETLKMYPFKFSLKIKYTLIENGVKVTYIVTNLDDKTMYFSIGGHPAFLCPIGENEKFTDYYLEFNKKETVDIMGITEDGFFDKASRKPYLNNENIIDITDDLFVKDNTIVFDTLKSNVVSLKSKVSNKSVTMDFDGFPYMAFWSKATGSPFVCIEPWYGHGDFYDFNGEFKDKDGVRSLDVNDSFECSYTITLSE</sequence>
<protein>
    <submittedName>
        <fullName evidence="1">Galactose mutarotase-like enzyme</fullName>
    </submittedName>
</protein>
<comment type="caution">
    <text evidence="1">The sequence shown here is derived from an EMBL/GenBank/DDBJ whole genome shotgun (WGS) entry which is preliminary data.</text>
</comment>
<dbReference type="CDD" id="cd09024">
    <property type="entry name" value="Aldose_epim_lacX"/>
    <property type="match status" value="1"/>
</dbReference>
<dbReference type="PANTHER" id="PTHR11122:SF13">
    <property type="entry name" value="GLUCOSE-6-PHOSPHATE 1-EPIMERASE"/>
    <property type="match status" value="1"/>
</dbReference>
<reference evidence="1 2" key="1">
    <citation type="submission" date="2021-03" db="EMBL/GenBank/DDBJ databases">
        <title>Genomic Encyclopedia of Type Strains, Phase IV (KMG-IV): sequencing the most valuable type-strain genomes for metagenomic binning, comparative biology and taxonomic classification.</title>
        <authorList>
            <person name="Goeker M."/>
        </authorList>
    </citation>
    <scope>NUCLEOTIDE SEQUENCE [LARGE SCALE GENOMIC DNA]</scope>
    <source>
        <strain evidence="1 2">DSM 3984</strain>
    </source>
</reference>
<dbReference type="InterPro" id="IPR037481">
    <property type="entry name" value="LacX"/>
</dbReference>
<gene>
    <name evidence="1" type="ORF">J2Z53_002033</name>
</gene>
<dbReference type="EMBL" id="JAGGJZ010000006">
    <property type="protein sequence ID" value="MBP1890438.1"/>
    <property type="molecule type" value="Genomic_DNA"/>
</dbReference>
<dbReference type="PANTHER" id="PTHR11122">
    <property type="entry name" value="APOSPORY-ASSOCIATED PROTEIN C-RELATED"/>
    <property type="match status" value="1"/>
</dbReference>
<dbReference type="InterPro" id="IPR014718">
    <property type="entry name" value="GH-type_carb-bd"/>
</dbReference>
<dbReference type="SUPFAM" id="SSF74650">
    <property type="entry name" value="Galactose mutarotase-like"/>
    <property type="match status" value="1"/>
</dbReference>
<evidence type="ECO:0000313" key="1">
    <source>
        <dbReference type="EMBL" id="MBP1890438.1"/>
    </source>
</evidence>
<name>A0ABS4F2F6_9CLOT</name>
<organism evidence="1 2">
    <name type="scientific">Clostridium moniliforme</name>
    <dbReference type="NCBI Taxonomy" id="39489"/>
    <lineage>
        <taxon>Bacteria</taxon>
        <taxon>Bacillati</taxon>
        <taxon>Bacillota</taxon>
        <taxon>Clostridia</taxon>
        <taxon>Eubacteriales</taxon>
        <taxon>Clostridiaceae</taxon>
        <taxon>Clostridium</taxon>
    </lineage>
</organism>